<comment type="caution">
    <text evidence="1">The sequence shown here is derived from an EMBL/GenBank/DDBJ whole genome shotgun (WGS) entry which is preliminary data.</text>
</comment>
<dbReference type="Proteomes" id="UP000054632">
    <property type="component" value="Unassembled WGS sequence"/>
</dbReference>
<accession>A0A0V1EDR2</accession>
<sequence>MSHSKTEKQCEDDSSISGLQRIKFLEELVLINDEQGFNAVLWISLIVTTVIRQMHNLNYRTIDHQSRYKMLKTAITKKRNFTEMTTIPTMYNPQQVCSASTIPSVVLNIQILLCVIDSCSTFVQDIEKCLRVIWTIFQITEVMHQKDHEKSCSADKWMS</sequence>
<organism evidence="1 2">
    <name type="scientific">Trichinella pseudospiralis</name>
    <name type="common">Parasitic roundworm</name>
    <dbReference type="NCBI Taxonomy" id="6337"/>
    <lineage>
        <taxon>Eukaryota</taxon>
        <taxon>Metazoa</taxon>
        <taxon>Ecdysozoa</taxon>
        <taxon>Nematoda</taxon>
        <taxon>Enoplea</taxon>
        <taxon>Dorylaimia</taxon>
        <taxon>Trichinellida</taxon>
        <taxon>Trichinellidae</taxon>
        <taxon>Trichinella</taxon>
    </lineage>
</organism>
<dbReference type="AlphaFoldDB" id="A0A0V1EDR2"/>
<dbReference type="EMBL" id="JYDR01000051">
    <property type="protein sequence ID" value="KRY71915.1"/>
    <property type="molecule type" value="Genomic_DNA"/>
</dbReference>
<evidence type="ECO:0000313" key="2">
    <source>
        <dbReference type="Proteomes" id="UP000054632"/>
    </source>
</evidence>
<evidence type="ECO:0000313" key="1">
    <source>
        <dbReference type="EMBL" id="KRY71915.1"/>
    </source>
</evidence>
<protein>
    <submittedName>
        <fullName evidence="1">Uncharacterized protein</fullName>
    </submittedName>
</protein>
<proteinExistence type="predicted"/>
<gene>
    <name evidence="1" type="ORF">T4A_13537</name>
</gene>
<name>A0A0V1EDR2_TRIPS</name>
<reference evidence="1 2" key="1">
    <citation type="submission" date="2015-01" db="EMBL/GenBank/DDBJ databases">
        <title>Evolution of Trichinella species and genotypes.</title>
        <authorList>
            <person name="Korhonen P.K."/>
            <person name="Edoardo P."/>
            <person name="Giuseppe L.R."/>
            <person name="Gasser R.B."/>
        </authorList>
    </citation>
    <scope>NUCLEOTIDE SEQUENCE [LARGE SCALE GENOMIC DNA]</scope>
    <source>
        <strain evidence="1">ISS13</strain>
    </source>
</reference>